<keyword evidence="3" id="KW-1185">Reference proteome</keyword>
<feature type="chain" id="PRO_5034246637" evidence="1">
    <location>
        <begin position="32"/>
        <end position="404"/>
    </location>
</feature>
<gene>
    <name evidence="2" type="ORF">INT44_000198</name>
</gene>
<evidence type="ECO:0000313" key="2">
    <source>
        <dbReference type="EMBL" id="KAG2174084.1"/>
    </source>
</evidence>
<dbReference type="OrthoDB" id="2282794at2759"/>
<dbReference type="AlphaFoldDB" id="A0A8H7UC30"/>
<keyword evidence="1" id="KW-0732">Signal</keyword>
<dbReference type="EMBL" id="JAEPRA010000017">
    <property type="protein sequence ID" value="KAG2174084.1"/>
    <property type="molecule type" value="Genomic_DNA"/>
</dbReference>
<proteinExistence type="predicted"/>
<sequence>MVTITLSRPFKILSAVSIFLCVLLLLHHTRESGDNNTPFQHVTSNDVRLQKQHKINRVIAHLRTKYVANRTPYEDAPPLMILYSCNKLPCGTWVQRLKDITSAFYLGVSLDGTAYAVDMTAPIRMDWFFEIDPAGSSMTTDQAHHYLQLHGASKTSVAVDGSLDNASLASKDFKAVYQKEGARIVQAQKLGDWHQISQNPILFKTLKSYDLQTLTEQEWFVVARRFLFAKPSGWFRQVLEPYQSIMGGRVGPPRSLSLNDPDTRLTQEERTLYRIGVHITDPSQAHCLAKYADLVCKKQAGERKCYLFVSASHPDAMQAMRQAIGDKLTIRTVDATYEYNDLDKPFSGSEDDAKVYYARVIMDWTILTTMDHLIGADDFIETAAWVAQVPLDREAEEECQAAAN</sequence>
<evidence type="ECO:0000313" key="3">
    <source>
        <dbReference type="Proteomes" id="UP000612746"/>
    </source>
</evidence>
<evidence type="ECO:0000256" key="1">
    <source>
        <dbReference type="SAM" id="SignalP"/>
    </source>
</evidence>
<accession>A0A8H7UC30</accession>
<protein>
    <submittedName>
        <fullName evidence="2">Uncharacterized protein</fullName>
    </submittedName>
</protein>
<reference evidence="2" key="1">
    <citation type="submission" date="2020-12" db="EMBL/GenBank/DDBJ databases">
        <title>Metabolic potential, ecology and presence of endohyphal bacteria is reflected in genomic diversity of Mucoromycotina.</title>
        <authorList>
            <person name="Muszewska A."/>
            <person name="Okrasinska A."/>
            <person name="Steczkiewicz K."/>
            <person name="Drgas O."/>
            <person name="Orlowska M."/>
            <person name="Perlinska-Lenart U."/>
            <person name="Aleksandrzak-Piekarczyk T."/>
            <person name="Szatraj K."/>
            <person name="Zielenkiewicz U."/>
            <person name="Pilsyk S."/>
            <person name="Malc E."/>
            <person name="Mieczkowski P."/>
            <person name="Kruszewska J.S."/>
            <person name="Biernat P."/>
            <person name="Pawlowska J."/>
        </authorList>
    </citation>
    <scope>NUCLEOTIDE SEQUENCE</scope>
    <source>
        <strain evidence="2">WA0000051536</strain>
    </source>
</reference>
<dbReference type="Proteomes" id="UP000612746">
    <property type="component" value="Unassembled WGS sequence"/>
</dbReference>
<feature type="signal peptide" evidence="1">
    <location>
        <begin position="1"/>
        <end position="31"/>
    </location>
</feature>
<comment type="caution">
    <text evidence="2">The sequence shown here is derived from an EMBL/GenBank/DDBJ whole genome shotgun (WGS) entry which is preliminary data.</text>
</comment>
<name>A0A8H7UC30_9FUNG</name>
<organism evidence="2 3">
    <name type="scientific">Umbelopsis vinacea</name>
    <dbReference type="NCBI Taxonomy" id="44442"/>
    <lineage>
        <taxon>Eukaryota</taxon>
        <taxon>Fungi</taxon>
        <taxon>Fungi incertae sedis</taxon>
        <taxon>Mucoromycota</taxon>
        <taxon>Mucoromycotina</taxon>
        <taxon>Umbelopsidomycetes</taxon>
        <taxon>Umbelopsidales</taxon>
        <taxon>Umbelopsidaceae</taxon>
        <taxon>Umbelopsis</taxon>
    </lineage>
</organism>